<comment type="caution">
    <text evidence="3">The sequence shown here is derived from an EMBL/GenBank/DDBJ whole genome shotgun (WGS) entry which is preliminary data.</text>
</comment>
<name>A0A225UZ16_9STRA</name>
<dbReference type="PANTHER" id="PTHR31569:SF4">
    <property type="entry name" value="SWIM-TYPE DOMAIN-CONTAINING PROTEIN"/>
    <property type="match status" value="1"/>
</dbReference>
<reference evidence="4" key="2">
    <citation type="submission" date="2017-03" db="EMBL/GenBank/DDBJ databases">
        <title>Phytopthora megakarya and P. palmivora, two closely related causual agents of cacao black pod achieved similar genome size and gene model numbers by different mechanisms.</title>
        <authorList>
            <person name="Ali S."/>
            <person name="Shao J."/>
            <person name="Larry D.J."/>
            <person name="Kronmiller B."/>
            <person name="Shen D."/>
            <person name="Strem M.D."/>
            <person name="Melnick R.L."/>
            <person name="Guiltinan M.J."/>
            <person name="Tyler B.M."/>
            <person name="Meinhardt L.W."/>
            <person name="Bailey B.A."/>
        </authorList>
    </citation>
    <scope>NUCLEOTIDE SEQUENCE [LARGE SCALE GENOMIC DNA]</scope>
    <source>
        <strain evidence="4">zdho120</strain>
    </source>
</reference>
<dbReference type="InterPro" id="IPR052579">
    <property type="entry name" value="Zinc_finger_SWIM"/>
</dbReference>
<reference evidence="3" key="1">
    <citation type="journal article" date="2017" name="Genome Biol. Evol.">
        <title>Phytophthora megakarya and P. palmivora, closely related causal agents of cacao black pod rot, underwent increases in genome sizes and gene numbers by different mechanisms.</title>
        <authorList>
            <person name="Ali S.S."/>
            <person name="Shao J."/>
            <person name="Lary D.J."/>
            <person name="Kronmiller B."/>
            <person name="Shen D."/>
            <person name="Strem M.D."/>
            <person name="Amoako-Attah I."/>
            <person name="Akrofi A.Y."/>
            <person name="Begoude B.A."/>
            <person name="Ten Hoopen G.M."/>
            <person name="Coulibaly K."/>
            <person name="Kebe B.I."/>
            <person name="Melnick R.L."/>
            <person name="Guiltinan M.J."/>
            <person name="Tyler B.M."/>
            <person name="Meinhardt L.W."/>
            <person name="Bailey B.A."/>
        </authorList>
    </citation>
    <scope>NUCLEOTIDE SEQUENCE</scope>
    <source>
        <strain evidence="3">Zdho120</strain>
    </source>
</reference>
<dbReference type="EMBL" id="NBNE01021452">
    <property type="protein sequence ID" value="OWY90954.1"/>
    <property type="molecule type" value="Genomic_DNA"/>
</dbReference>
<evidence type="ECO:0000313" key="3">
    <source>
        <dbReference type="EMBL" id="OWY98068.1"/>
    </source>
</evidence>
<protein>
    <recommendedName>
        <fullName evidence="1">ZSWIM1/3 RNaseH-like domain-containing protein</fullName>
    </recommendedName>
</protein>
<gene>
    <name evidence="3" type="ORF">PHMEG_00031261</name>
    <name evidence="2" type="ORF">PHMEG_00040675</name>
</gene>
<evidence type="ECO:0000259" key="1">
    <source>
        <dbReference type="Pfam" id="PF21056"/>
    </source>
</evidence>
<reference evidence="3" key="3">
    <citation type="submission" date="2017-03" db="EMBL/GenBank/DDBJ databases">
        <authorList>
            <person name="Afonso C.L."/>
            <person name="Miller P.J."/>
            <person name="Scott M.A."/>
            <person name="Spackman E."/>
            <person name="Goraichik I."/>
            <person name="Dimitrov K.M."/>
            <person name="Suarez D.L."/>
            <person name="Swayne D.E."/>
        </authorList>
    </citation>
    <scope>NUCLEOTIDE SEQUENCE</scope>
    <source>
        <strain evidence="3">Zdho120</strain>
    </source>
</reference>
<dbReference type="InterPro" id="IPR048324">
    <property type="entry name" value="ZSWIM1-3_RNaseH-like"/>
</dbReference>
<dbReference type="AlphaFoldDB" id="A0A225UZ16"/>
<dbReference type="PANTHER" id="PTHR31569">
    <property type="entry name" value="SWIM-TYPE DOMAIN-CONTAINING PROTEIN"/>
    <property type="match status" value="1"/>
</dbReference>
<feature type="non-terminal residue" evidence="3">
    <location>
        <position position="1"/>
    </location>
</feature>
<keyword evidence="4" id="KW-1185">Reference proteome</keyword>
<dbReference type="OrthoDB" id="127122at2759"/>
<dbReference type="Pfam" id="PF21056">
    <property type="entry name" value="ZSWIM1-3_RNaseH-like"/>
    <property type="match status" value="1"/>
</dbReference>
<organism evidence="3 4">
    <name type="scientific">Phytophthora megakarya</name>
    <dbReference type="NCBI Taxonomy" id="4795"/>
    <lineage>
        <taxon>Eukaryota</taxon>
        <taxon>Sar</taxon>
        <taxon>Stramenopiles</taxon>
        <taxon>Oomycota</taxon>
        <taxon>Peronosporomycetes</taxon>
        <taxon>Peronosporales</taxon>
        <taxon>Peronosporaceae</taxon>
        <taxon>Phytophthora</taxon>
    </lineage>
</organism>
<evidence type="ECO:0000313" key="4">
    <source>
        <dbReference type="Proteomes" id="UP000198211"/>
    </source>
</evidence>
<evidence type="ECO:0000313" key="2">
    <source>
        <dbReference type="EMBL" id="OWY90954.1"/>
    </source>
</evidence>
<feature type="domain" description="ZSWIM1/3 RNaseH-like" evidence="1">
    <location>
        <begin position="1"/>
        <end position="48"/>
    </location>
</feature>
<dbReference type="EMBL" id="NBNE01009784">
    <property type="protein sequence ID" value="OWY98068.1"/>
    <property type="molecule type" value="Genomic_DNA"/>
</dbReference>
<accession>A0A225UZ16</accession>
<sequence length="68" mass="7842">ENEMKGTLRTACEQFKEGYSSYASVSVIIIDKDFTEHSVLEEQFPGARGLLCHFHVVMYLQEEVSKER</sequence>
<proteinExistence type="predicted"/>
<dbReference type="Proteomes" id="UP000198211">
    <property type="component" value="Unassembled WGS sequence"/>
</dbReference>